<proteinExistence type="inferred from homology"/>
<dbReference type="GO" id="GO:0005829">
    <property type="term" value="C:cytosol"/>
    <property type="evidence" value="ECO:0007669"/>
    <property type="project" value="TreeGrafter"/>
</dbReference>
<dbReference type="InterPro" id="IPR054712">
    <property type="entry name" value="Cas3-like_dom"/>
</dbReference>
<dbReference type="InterPro" id="IPR050079">
    <property type="entry name" value="DEAD_box_RNA_helicase"/>
</dbReference>
<dbReference type="PROSITE" id="PS51643">
    <property type="entry name" value="HD_CAS3"/>
    <property type="match status" value="1"/>
</dbReference>
<dbReference type="GO" id="GO:0051607">
    <property type="term" value="P:defense response to virus"/>
    <property type="evidence" value="ECO:0007669"/>
    <property type="project" value="UniProtKB-KW"/>
</dbReference>
<dbReference type="Gene3D" id="1.10.3210.30">
    <property type="match status" value="1"/>
</dbReference>
<evidence type="ECO:0000256" key="2">
    <source>
        <dbReference type="ARBA" id="ARBA00009046"/>
    </source>
</evidence>
<evidence type="ECO:0000256" key="9">
    <source>
        <dbReference type="ARBA" id="ARBA00023118"/>
    </source>
</evidence>
<dbReference type="CDD" id="cd09641">
    <property type="entry name" value="Cas3''_I"/>
    <property type="match status" value="1"/>
</dbReference>
<dbReference type="EMBL" id="DTIN01000001">
    <property type="protein sequence ID" value="HFX12536.1"/>
    <property type="molecule type" value="Genomic_DNA"/>
</dbReference>
<dbReference type="SUPFAM" id="SSF52540">
    <property type="entry name" value="P-loop containing nucleoside triphosphate hydrolases"/>
    <property type="match status" value="1"/>
</dbReference>
<evidence type="ECO:0000256" key="5">
    <source>
        <dbReference type="ARBA" id="ARBA00022741"/>
    </source>
</evidence>
<dbReference type="GO" id="GO:0003676">
    <property type="term" value="F:nucleic acid binding"/>
    <property type="evidence" value="ECO:0007669"/>
    <property type="project" value="InterPro"/>
</dbReference>
<dbReference type="InterPro" id="IPR001650">
    <property type="entry name" value="Helicase_C-like"/>
</dbReference>
<evidence type="ECO:0000256" key="10">
    <source>
        <dbReference type="ARBA" id="ARBA00038437"/>
    </source>
</evidence>
<dbReference type="Pfam" id="PF22590">
    <property type="entry name" value="Cas3-like_C_2"/>
    <property type="match status" value="1"/>
</dbReference>
<dbReference type="GO" id="GO:0004518">
    <property type="term" value="F:nuclease activity"/>
    <property type="evidence" value="ECO:0007669"/>
    <property type="project" value="UniProtKB-KW"/>
</dbReference>
<dbReference type="GO" id="GO:0046872">
    <property type="term" value="F:metal ion binding"/>
    <property type="evidence" value="ECO:0007669"/>
    <property type="project" value="UniProtKB-KW"/>
</dbReference>
<protein>
    <submittedName>
        <fullName evidence="14">CRISPR-associated helicase Cas3</fullName>
    </submittedName>
</protein>
<dbReference type="InterPro" id="IPR006474">
    <property type="entry name" value="Helicase_Cas3_CRISPR-ass_core"/>
</dbReference>
<sequence>MVKILAKSFKKDQEEITLSKHTEDALKVFEKIKDKINDKHLLEATELAIFLHDLGKVLPAFQIKTLKNKDYEPFDVSYEVPHSLFSIFWISKDKLKAKFGEDFFNFIISAISYHHWRDNFDDFISRDNEILRKLCEKVQEEWGEKLKNNLITEFSKFNECKEYIDINRPWIKGILNRRSLMNYAIPPYKFDYEPLRKEVKKEWVLIAGYLQRCDHYASWCEEEGEDLNKVEIESMNYQDIVNNIKDKIGDKAWQFNNLIDGNLILIAPTGYGKTEYAFLWSKGDKFIYTLPLRSAVNQIYERAENIFNKDKTGLLHSDADVYLLEKEEDVIDPIKAYETARQISYPVLISTGDQFFPYGLRPPGYEKIFSLFSYSRLVIDEVQAYDPQACAIITKFIEWITKLGGKFLLITATLPTFVKKRIEEVINGNLEIINIYEKEREDFKKIFKHKIKIRYIESDDSNEKSEYMDRISEKELKEIIKEAEKGRRILVILNTVNLAQRVFDDLKELTRENKELNKNIYLLHSRFTFEDRKNKELKFLEQFKNPKDPLEKEGKILVATQVVEASLDLDADVLFTEICPLDALVQRMGRVLRRYFYRDGKVINKSDNNEYVINSKEFKAYNEPNVYIWIFKNGGSKGGNRVYMKELINLSISWLLKKRDIDDLEEIVSKDYLEILKDLVDNEKGRGSKKKEDNIYQKLIEKRWDKNIDGIEIEISEYDKYLLIDLFYKTMESNKLNVKDNSYLNRFYNTIDLLDSGWMSEKKSEAERLFREMYTVQVIPKNLIEEFIKDLKQFVNNEGRFEGEKFDYTTFKGKVISKFCVNVDLRMYMRDGILDANRLRRITEYLHEVGFKEKGEVFEKYDKLIRWLSDIYYDNEAEYESEKGFVRGSSIL</sequence>
<comment type="similarity">
    <text evidence="1">In the N-terminal section; belongs to the CRISPR-associated nuclease Cas3-HD family.</text>
</comment>
<dbReference type="NCBIfam" id="TIGR01587">
    <property type="entry name" value="cas3_core"/>
    <property type="match status" value="1"/>
</dbReference>
<evidence type="ECO:0000259" key="12">
    <source>
        <dbReference type="PROSITE" id="PS51192"/>
    </source>
</evidence>
<keyword evidence="11" id="KW-0175">Coiled coil</keyword>
<evidence type="ECO:0000313" key="14">
    <source>
        <dbReference type="EMBL" id="HFX12536.1"/>
    </source>
</evidence>
<dbReference type="InterPro" id="IPR006483">
    <property type="entry name" value="CRISPR-assoc_Cas3_HD"/>
</dbReference>
<dbReference type="AlphaFoldDB" id="A0A7C3RKM7"/>
<keyword evidence="9" id="KW-0051">Antiviral defense</keyword>
<evidence type="ECO:0000256" key="3">
    <source>
        <dbReference type="ARBA" id="ARBA00022722"/>
    </source>
</evidence>
<dbReference type="GO" id="GO:0016787">
    <property type="term" value="F:hydrolase activity"/>
    <property type="evidence" value="ECO:0007669"/>
    <property type="project" value="UniProtKB-KW"/>
</dbReference>
<accession>A0A7C3RKM7</accession>
<keyword evidence="8" id="KW-0067">ATP-binding</keyword>
<evidence type="ECO:0000256" key="6">
    <source>
        <dbReference type="ARBA" id="ARBA00022801"/>
    </source>
</evidence>
<dbReference type="SMART" id="SM00490">
    <property type="entry name" value="HELICc"/>
    <property type="match status" value="1"/>
</dbReference>
<gene>
    <name evidence="14" type="primary">cas3</name>
    <name evidence="14" type="ORF">ENW00_00010</name>
</gene>
<keyword evidence="6" id="KW-0378">Hydrolase</keyword>
<evidence type="ECO:0000256" key="4">
    <source>
        <dbReference type="ARBA" id="ARBA00022723"/>
    </source>
</evidence>
<name>A0A7C3RKM7_DICTH</name>
<comment type="similarity">
    <text evidence="2">In the central section; belongs to the CRISPR-associated helicase Cas3 family.</text>
</comment>
<keyword evidence="5" id="KW-0547">Nucleotide-binding</keyword>
<keyword evidence="7" id="KW-0347">Helicase</keyword>
<dbReference type="PANTHER" id="PTHR47959">
    <property type="entry name" value="ATP-DEPENDENT RNA HELICASE RHLE-RELATED"/>
    <property type="match status" value="1"/>
</dbReference>
<evidence type="ECO:0000256" key="8">
    <source>
        <dbReference type="ARBA" id="ARBA00022840"/>
    </source>
</evidence>
<dbReference type="GO" id="GO:0005524">
    <property type="term" value="F:ATP binding"/>
    <property type="evidence" value="ECO:0007669"/>
    <property type="project" value="UniProtKB-KW"/>
</dbReference>
<feature type="domain" description="Helicase ATP-binding" evidence="12">
    <location>
        <begin position="254"/>
        <end position="432"/>
    </location>
</feature>
<feature type="coiled-coil region" evidence="11">
    <location>
        <begin position="499"/>
        <end position="526"/>
    </location>
</feature>
<comment type="similarity">
    <text evidence="10">Belongs to the DEAD box helicase family.</text>
</comment>
<evidence type="ECO:0000256" key="7">
    <source>
        <dbReference type="ARBA" id="ARBA00022806"/>
    </source>
</evidence>
<evidence type="ECO:0000259" key="13">
    <source>
        <dbReference type="PROSITE" id="PS51643"/>
    </source>
</evidence>
<dbReference type="InterPro" id="IPR011545">
    <property type="entry name" value="DEAD/DEAH_box_helicase_dom"/>
</dbReference>
<evidence type="ECO:0000256" key="1">
    <source>
        <dbReference type="ARBA" id="ARBA00006847"/>
    </source>
</evidence>
<reference evidence="14" key="1">
    <citation type="journal article" date="2020" name="mSystems">
        <title>Genome- and Community-Level Interaction Insights into Carbon Utilization and Element Cycling Functions of Hydrothermarchaeota in Hydrothermal Sediment.</title>
        <authorList>
            <person name="Zhou Z."/>
            <person name="Liu Y."/>
            <person name="Xu W."/>
            <person name="Pan J."/>
            <person name="Luo Z.H."/>
            <person name="Li M."/>
        </authorList>
    </citation>
    <scope>NUCLEOTIDE SEQUENCE [LARGE SCALE GENOMIC DNA]</scope>
    <source>
        <strain evidence="14">SpSt-81</strain>
    </source>
</reference>
<evidence type="ECO:0000256" key="11">
    <source>
        <dbReference type="SAM" id="Coils"/>
    </source>
</evidence>
<dbReference type="PROSITE" id="PS51192">
    <property type="entry name" value="HELICASE_ATP_BIND_1"/>
    <property type="match status" value="1"/>
</dbReference>
<feature type="domain" description="HD Cas3-type" evidence="13">
    <location>
        <begin position="11"/>
        <end position="216"/>
    </location>
</feature>
<dbReference type="GO" id="GO:0003724">
    <property type="term" value="F:RNA helicase activity"/>
    <property type="evidence" value="ECO:0007669"/>
    <property type="project" value="TreeGrafter"/>
</dbReference>
<dbReference type="Pfam" id="PF00270">
    <property type="entry name" value="DEAD"/>
    <property type="match status" value="1"/>
</dbReference>
<dbReference type="PANTHER" id="PTHR47959:SF16">
    <property type="entry name" value="CRISPR-ASSOCIATED NUCLEASE_HELICASE CAS3-RELATED"/>
    <property type="match status" value="1"/>
</dbReference>
<dbReference type="NCBIfam" id="TIGR01596">
    <property type="entry name" value="cas3_HD"/>
    <property type="match status" value="1"/>
</dbReference>
<keyword evidence="3" id="KW-0540">Nuclease</keyword>
<dbReference type="InterPro" id="IPR038257">
    <property type="entry name" value="CRISPR-assoc_Cas3_HD_sf"/>
</dbReference>
<keyword evidence="4" id="KW-0479">Metal-binding</keyword>
<dbReference type="InterPro" id="IPR014001">
    <property type="entry name" value="Helicase_ATP-bd"/>
</dbReference>
<dbReference type="InterPro" id="IPR027417">
    <property type="entry name" value="P-loop_NTPase"/>
</dbReference>
<organism evidence="14">
    <name type="scientific">Dictyoglomus thermophilum</name>
    <dbReference type="NCBI Taxonomy" id="14"/>
    <lineage>
        <taxon>Bacteria</taxon>
        <taxon>Pseudomonadati</taxon>
        <taxon>Dictyoglomota</taxon>
        <taxon>Dictyoglomia</taxon>
        <taxon>Dictyoglomales</taxon>
        <taxon>Dictyoglomaceae</taxon>
        <taxon>Dictyoglomus</taxon>
    </lineage>
</organism>
<dbReference type="SMART" id="SM00487">
    <property type="entry name" value="DEXDc"/>
    <property type="match status" value="1"/>
</dbReference>
<dbReference type="Gene3D" id="3.40.50.300">
    <property type="entry name" value="P-loop containing nucleotide triphosphate hydrolases"/>
    <property type="match status" value="2"/>
</dbReference>
<dbReference type="Pfam" id="PF18019">
    <property type="entry name" value="Cas3_HD"/>
    <property type="match status" value="1"/>
</dbReference>
<comment type="caution">
    <text evidence="14">The sequence shown here is derived from an EMBL/GenBank/DDBJ whole genome shotgun (WGS) entry which is preliminary data.</text>
</comment>